<evidence type="ECO:0000256" key="3">
    <source>
        <dbReference type="ARBA" id="ARBA00022475"/>
    </source>
</evidence>
<organism evidence="10 11">
    <name type="scientific">Microbacterium halimionae</name>
    <dbReference type="NCBI Taxonomy" id="1526413"/>
    <lineage>
        <taxon>Bacteria</taxon>
        <taxon>Bacillati</taxon>
        <taxon>Actinomycetota</taxon>
        <taxon>Actinomycetes</taxon>
        <taxon>Micrococcales</taxon>
        <taxon>Microbacteriaceae</taxon>
        <taxon>Microbacterium</taxon>
    </lineage>
</organism>
<evidence type="ECO:0000256" key="1">
    <source>
        <dbReference type="ARBA" id="ARBA00004651"/>
    </source>
</evidence>
<dbReference type="SUPFAM" id="SSF161098">
    <property type="entry name" value="MetI-like"/>
    <property type="match status" value="1"/>
</dbReference>
<dbReference type="Gene3D" id="1.10.3720.10">
    <property type="entry name" value="MetI-like"/>
    <property type="match status" value="1"/>
</dbReference>
<feature type="transmembrane region" description="Helical" evidence="7">
    <location>
        <begin position="106"/>
        <end position="132"/>
    </location>
</feature>
<dbReference type="PROSITE" id="PS50928">
    <property type="entry name" value="ABC_TM1"/>
    <property type="match status" value="1"/>
</dbReference>
<evidence type="ECO:0000259" key="9">
    <source>
        <dbReference type="PROSITE" id="PS50928"/>
    </source>
</evidence>
<feature type="transmembrane region" description="Helical" evidence="7">
    <location>
        <begin position="296"/>
        <end position="316"/>
    </location>
</feature>
<evidence type="ECO:0000313" key="10">
    <source>
        <dbReference type="EMBL" id="MBA8816745.1"/>
    </source>
</evidence>
<comment type="subcellular location">
    <subcellularLocation>
        <location evidence="1 7">Cell membrane</location>
        <topology evidence="1 7">Multi-pass membrane protein</topology>
    </subcellularLocation>
</comment>
<feature type="transmembrane region" description="Helical" evidence="7">
    <location>
        <begin position="144"/>
        <end position="164"/>
    </location>
</feature>
<keyword evidence="6 7" id="KW-0472">Membrane</keyword>
<keyword evidence="5 7" id="KW-1133">Transmembrane helix</keyword>
<dbReference type="Proteomes" id="UP000526083">
    <property type="component" value="Unassembled WGS sequence"/>
</dbReference>
<accession>A0A7W3JPQ3</accession>
<evidence type="ECO:0000256" key="2">
    <source>
        <dbReference type="ARBA" id="ARBA00022448"/>
    </source>
</evidence>
<dbReference type="AlphaFoldDB" id="A0A7W3JPQ3"/>
<keyword evidence="3" id="KW-1003">Cell membrane</keyword>
<feature type="transmembrane region" description="Helical" evidence="7">
    <location>
        <begin position="245"/>
        <end position="264"/>
    </location>
</feature>
<protein>
    <submittedName>
        <fullName evidence="10">Multiple sugar transport system permease protein</fullName>
    </submittedName>
</protein>
<dbReference type="GO" id="GO:0055085">
    <property type="term" value="P:transmembrane transport"/>
    <property type="evidence" value="ECO:0007669"/>
    <property type="project" value="InterPro"/>
</dbReference>
<dbReference type="RefSeq" id="WP_167046485.1">
    <property type="nucleotide sequence ID" value="NZ_JAAOZB010000001.1"/>
</dbReference>
<sequence>MSTLLTAPAATSNSGGRGSGRGKTSRPTRSPAQRAAYRRRSLIAWGFSLPFAIVFAVFMLLPIISSFAMSFTDFTASDIRSPFAVNFAGLDQYVALFSDERFVRSLGVTAIFVVVGIPLTIAVALAFALALNTGRGKLVSFFRVGFYAPVVTSIVAVSVVWRYILQDDGLLNSALAVIGIDGPNWLNDTNWALPSLIVMAIWRNVGTLMVIFLAGLQSIPTEVKEAALVDGARSGRRLVSITLPLLRPTILLGAVLISVGYLQFFEEAFVMTQGGPLDSTLSVAYYTYQQFGFGNYGLASAASYVLFLAIALLSLLQFRLLRSKD</sequence>
<keyword evidence="2 7" id="KW-0813">Transport</keyword>
<evidence type="ECO:0000256" key="5">
    <source>
        <dbReference type="ARBA" id="ARBA00022989"/>
    </source>
</evidence>
<comment type="caution">
    <text evidence="10">The sequence shown here is derived from an EMBL/GenBank/DDBJ whole genome shotgun (WGS) entry which is preliminary data.</text>
</comment>
<dbReference type="CDD" id="cd06261">
    <property type="entry name" value="TM_PBP2"/>
    <property type="match status" value="1"/>
</dbReference>
<dbReference type="EMBL" id="JACGWY010000003">
    <property type="protein sequence ID" value="MBA8816745.1"/>
    <property type="molecule type" value="Genomic_DNA"/>
</dbReference>
<evidence type="ECO:0000256" key="7">
    <source>
        <dbReference type="RuleBase" id="RU363032"/>
    </source>
</evidence>
<feature type="transmembrane region" description="Helical" evidence="7">
    <location>
        <begin position="191"/>
        <end position="214"/>
    </location>
</feature>
<proteinExistence type="inferred from homology"/>
<keyword evidence="10" id="KW-0762">Sugar transport</keyword>
<dbReference type="Pfam" id="PF00528">
    <property type="entry name" value="BPD_transp_1"/>
    <property type="match status" value="1"/>
</dbReference>
<dbReference type="InterPro" id="IPR035906">
    <property type="entry name" value="MetI-like_sf"/>
</dbReference>
<comment type="similarity">
    <text evidence="7">Belongs to the binding-protein-dependent transport system permease family.</text>
</comment>
<feature type="domain" description="ABC transmembrane type-1" evidence="9">
    <location>
        <begin position="106"/>
        <end position="317"/>
    </location>
</feature>
<reference evidence="10 11" key="1">
    <citation type="submission" date="2020-07" db="EMBL/GenBank/DDBJ databases">
        <title>Sequencing the genomes of 1000 actinobacteria strains.</title>
        <authorList>
            <person name="Klenk H.-P."/>
        </authorList>
    </citation>
    <scope>NUCLEOTIDE SEQUENCE [LARGE SCALE GENOMIC DNA]</scope>
    <source>
        <strain evidence="10 11">DSM 27576</strain>
    </source>
</reference>
<dbReference type="InterPro" id="IPR051393">
    <property type="entry name" value="ABC_transporter_permease"/>
</dbReference>
<keyword evidence="11" id="KW-1185">Reference proteome</keyword>
<evidence type="ECO:0000256" key="8">
    <source>
        <dbReference type="SAM" id="MobiDB-lite"/>
    </source>
</evidence>
<gene>
    <name evidence="10" type="ORF">FHX48_001838</name>
</gene>
<dbReference type="PANTHER" id="PTHR30193:SF37">
    <property type="entry name" value="INNER MEMBRANE ABC TRANSPORTER PERMEASE PROTEIN YCJO"/>
    <property type="match status" value="1"/>
</dbReference>
<evidence type="ECO:0000256" key="4">
    <source>
        <dbReference type="ARBA" id="ARBA00022692"/>
    </source>
</evidence>
<evidence type="ECO:0000256" key="6">
    <source>
        <dbReference type="ARBA" id="ARBA00023136"/>
    </source>
</evidence>
<dbReference type="GO" id="GO:0005886">
    <property type="term" value="C:plasma membrane"/>
    <property type="evidence" value="ECO:0007669"/>
    <property type="project" value="UniProtKB-SubCell"/>
</dbReference>
<feature type="region of interest" description="Disordered" evidence="8">
    <location>
        <begin position="1"/>
        <end position="33"/>
    </location>
</feature>
<feature type="transmembrane region" description="Helical" evidence="7">
    <location>
        <begin position="42"/>
        <end position="64"/>
    </location>
</feature>
<keyword evidence="4 7" id="KW-0812">Transmembrane</keyword>
<dbReference type="PANTHER" id="PTHR30193">
    <property type="entry name" value="ABC TRANSPORTER PERMEASE PROTEIN"/>
    <property type="match status" value="1"/>
</dbReference>
<name>A0A7W3JPQ3_9MICO</name>
<dbReference type="InterPro" id="IPR000515">
    <property type="entry name" value="MetI-like"/>
</dbReference>
<evidence type="ECO:0000313" key="11">
    <source>
        <dbReference type="Proteomes" id="UP000526083"/>
    </source>
</evidence>